<sequence>MLMLHQGLPVTQVQHITGAARSSIGRWLGWYTQCGIDGLKSEKPGRPTVLPINPILLCLSLLIQLCPEDFGYQRSRWSSELLAKVINAQLKLCVAASTIRRLLPEAGIVWRRSAPTLRIKDPYKAEKMAAINQALEQCSAEHPVFYEDEVDIDLNPKIGADWMPKGQQKNAWSPLVTTASTTWQERYIPRQEKCFM</sequence>
<dbReference type="InterPro" id="IPR047655">
    <property type="entry name" value="Transpos_IS630-like"/>
</dbReference>
<organism evidence="1 2">
    <name type="scientific">Shewanella algae</name>
    <dbReference type="NCBI Taxonomy" id="38313"/>
    <lineage>
        <taxon>Bacteria</taxon>
        <taxon>Pseudomonadati</taxon>
        <taxon>Pseudomonadota</taxon>
        <taxon>Gammaproteobacteria</taxon>
        <taxon>Alteromonadales</taxon>
        <taxon>Shewanellaceae</taxon>
        <taxon>Shewanella</taxon>
    </lineage>
</organism>
<accession>A0AAD1NNN4</accession>
<proteinExistence type="predicted"/>
<evidence type="ECO:0000313" key="2">
    <source>
        <dbReference type="Proteomes" id="UP000825078"/>
    </source>
</evidence>
<reference evidence="1" key="1">
    <citation type="submission" date="2021-05" db="EMBL/GenBank/DDBJ databases">
        <title>Molecular characterization for Shewanella algae harboring chromosomal blaOXA-55-like strains isolated from clinical and environment sample.</title>
        <authorList>
            <person name="Ohama Y."/>
            <person name="Aoki K."/>
            <person name="Harada S."/>
            <person name="Moriya K."/>
            <person name="Ishii Y."/>
            <person name="Tateda K."/>
        </authorList>
    </citation>
    <scope>NUCLEOTIDE SEQUENCE</scope>
    <source>
        <strain evidence="1">TUM17379</strain>
    </source>
</reference>
<gene>
    <name evidence="1" type="ORF">TUM17379_17200</name>
</gene>
<dbReference type="Proteomes" id="UP000825078">
    <property type="component" value="Chromosome"/>
</dbReference>
<dbReference type="SUPFAM" id="SSF46689">
    <property type="entry name" value="Homeodomain-like"/>
    <property type="match status" value="1"/>
</dbReference>
<dbReference type="AlphaFoldDB" id="A0AAD1NNN4"/>
<protein>
    <recommendedName>
        <fullName evidence="3">Transposase</fullName>
    </recommendedName>
</protein>
<dbReference type="NCBIfam" id="NF033545">
    <property type="entry name" value="transpos_IS630"/>
    <property type="match status" value="1"/>
</dbReference>
<evidence type="ECO:0000313" key="1">
    <source>
        <dbReference type="EMBL" id="BCV44702.1"/>
    </source>
</evidence>
<dbReference type="InterPro" id="IPR009057">
    <property type="entry name" value="Homeodomain-like_sf"/>
</dbReference>
<dbReference type="Pfam" id="PF13565">
    <property type="entry name" value="HTH_32"/>
    <property type="match status" value="1"/>
</dbReference>
<name>A0AAD1NNN4_9GAMM</name>
<dbReference type="EMBL" id="AP024613">
    <property type="protein sequence ID" value="BCV44702.1"/>
    <property type="molecule type" value="Genomic_DNA"/>
</dbReference>
<evidence type="ECO:0008006" key="3">
    <source>
        <dbReference type="Google" id="ProtNLM"/>
    </source>
</evidence>